<dbReference type="EMBL" id="LWRY01000118">
    <property type="protein sequence ID" value="OCX72057.1"/>
    <property type="molecule type" value="Genomic_DNA"/>
</dbReference>
<name>A0A1C2IPY7_ACITH</name>
<proteinExistence type="predicted"/>
<sequence>MNITKGPWQAKKLCFAEHDAWVILWPDKGGSHMRRLDDKGQFTASDAALIAAAPELLVAAIKVSALSIQTEAHKELRKAIHKAMDKNQSNT</sequence>
<dbReference type="GeneID" id="60695999"/>
<organism evidence="1 2">
    <name type="scientific">Acidithiobacillus thiooxidans</name>
    <name type="common">Thiobacillus thiooxidans</name>
    <dbReference type="NCBI Taxonomy" id="930"/>
    <lineage>
        <taxon>Bacteria</taxon>
        <taxon>Pseudomonadati</taxon>
        <taxon>Pseudomonadota</taxon>
        <taxon>Acidithiobacillia</taxon>
        <taxon>Acidithiobacillales</taxon>
        <taxon>Acidithiobacillaceae</taxon>
        <taxon>Acidithiobacillus</taxon>
    </lineage>
</organism>
<evidence type="ECO:0000313" key="1">
    <source>
        <dbReference type="EMBL" id="OCX72057.1"/>
    </source>
</evidence>
<reference evidence="1" key="1">
    <citation type="journal article" date="2016" name="Int. J. Mol. Sci.">
        <title>Comparative genomics of the extreme acidophile Acidithiobacillus thiooxidans reveals intraspecific divergence and niche adaptation.</title>
        <authorList>
            <person name="Zhang X."/>
            <person name="Feng X."/>
            <person name="Tao J."/>
            <person name="Ma L."/>
            <person name="Xiao Y."/>
            <person name="Liang Y."/>
            <person name="Liu X."/>
            <person name="Yin H."/>
        </authorList>
    </citation>
    <scope>NUCLEOTIDE SEQUENCE [LARGE SCALE GENOMIC DNA]</scope>
    <source>
        <strain evidence="1">DXS-W</strain>
    </source>
</reference>
<dbReference type="Proteomes" id="UP000095008">
    <property type="component" value="Unassembled WGS sequence"/>
</dbReference>
<dbReference type="RefSeq" id="WP_065975308.1">
    <property type="nucleotide sequence ID" value="NZ_LGYM01000015.1"/>
</dbReference>
<keyword evidence="2" id="KW-1185">Reference proteome</keyword>
<gene>
    <name evidence="1" type="ORF">A6M23_10395</name>
</gene>
<comment type="caution">
    <text evidence="1">The sequence shown here is derived from an EMBL/GenBank/DDBJ whole genome shotgun (WGS) entry which is preliminary data.</text>
</comment>
<accession>A0A1C2IPY7</accession>
<evidence type="ECO:0000313" key="2">
    <source>
        <dbReference type="Proteomes" id="UP000095008"/>
    </source>
</evidence>
<dbReference type="AlphaFoldDB" id="A0A1C2IPY7"/>
<protein>
    <submittedName>
        <fullName evidence="1">Uncharacterized protein</fullName>
    </submittedName>
</protein>